<dbReference type="InterPro" id="IPR032710">
    <property type="entry name" value="NTF2-like_dom_sf"/>
</dbReference>
<dbReference type="PANTHER" id="PTHR11220">
    <property type="entry name" value="HEME-BINDING PROTEIN-RELATED"/>
    <property type="match status" value="1"/>
</dbReference>
<dbReference type="Gene3D" id="3.20.80.10">
    <property type="entry name" value="Regulatory factor, effector binding domain"/>
    <property type="match status" value="1"/>
</dbReference>
<protein>
    <submittedName>
        <fullName evidence="3">Uncharacterized protein</fullName>
    </submittedName>
</protein>
<evidence type="ECO:0000313" key="3">
    <source>
        <dbReference type="EMBL" id="CAE0630281.1"/>
    </source>
</evidence>
<feature type="chain" id="PRO_5030160772" evidence="2">
    <location>
        <begin position="21"/>
        <end position="391"/>
    </location>
</feature>
<organism evidence="3">
    <name type="scientific">Heterosigma akashiwo</name>
    <name type="common">Chromophytic alga</name>
    <name type="synonym">Heterosigma carterae</name>
    <dbReference type="NCBI Taxonomy" id="2829"/>
    <lineage>
        <taxon>Eukaryota</taxon>
        <taxon>Sar</taxon>
        <taxon>Stramenopiles</taxon>
        <taxon>Ochrophyta</taxon>
        <taxon>Raphidophyceae</taxon>
        <taxon>Chattonellales</taxon>
        <taxon>Chattonellaceae</taxon>
        <taxon>Heterosigma</taxon>
    </lineage>
</organism>
<reference evidence="3" key="1">
    <citation type="submission" date="2021-01" db="EMBL/GenBank/DDBJ databases">
        <authorList>
            <person name="Corre E."/>
            <person name="Pelletier E."/>
            <person name="Niang G."/>
            <person name="Scheremetjew M."/>
            <person name="Finn R."/>
            <person name="Kale V."/>
            <person name="Holt S."/>
            <person name="Cochrane G."/>
            <person name="Meng A."/>
            <person name="Brown T."/>
            <person name="Cohen L."/>
        </authorList>
    </citation>
    <scope>NUCLEOTIDE SEQUENCE</scope>
    <source>
        <strain evidence="3">CCMP3107</strain>
    </source>
</reference>
<gene>
    <name evidence="3" type="ORF">HAKA00212_LOCUS8977</name>
</gene>
<feature type="signal peptide" evidence="2">
    <location>
        <begin position="1"/>
        <end position="20"/>
    </location>
</feature>
<dbReference type="AlphaFoldDB" id="A0A6V1PNM9"/>
<evidence type="ECO:0000256" key="2">
    <source>
        <dbReference type="SAM" id="SignalP"/>
    </source>
</evidence>
<dbReference type="InterPro" id="IPR018790">
    <property type="entry name" value="DUF2358"/>
</dbReference>
<accession>A0A6V1PNM9</accession>
<keyword evidence="2" id="KW-0732">Signal</keyword>
<dbReference type="EMBL" id="HBIU01019307">
    <property type="protein sequence ID" value="CAE0630281.1"/>
    <property type="molecule type" value="Transcribed_RNA"/>
</dbReference>
<name>A0A6V1PNM9_HETAK</name>
<sequence length="391" mass="44012">MARGRIFSLGLILVVGLAAAFQPASLFPHQRNAFAVKLAINSAATGSEFEVKKEALKQCLKREYLSFFAPFEKEFYVPNVRFIDPLNSLEGADKYQGNVDMLGARTALGSFLFRDASINLHSIEDTGDRELLTRWTLKVCFKALPWQPVARFTGVSKYQLDADCLVVQQNDYWDSINLRDGQYREVSKLEGVLDFVGQLGEEATAASAMGTELPFELLRRAKGYEVRRYPAYRACFTPYETRPEGYDRLGSYAGGENESRERLKPLVPSLQTVSKDGENKIMEWPLQFLMPFEKSLAEKPAPPAAGSERVGFKEVPSRTFAIKSFDSPTTADYVRYWDAELRKVLEADGLVASPEADTDFLLAQYDAIFSIAKRRNEVWIPLASHDWEGSC</sequence>
<dbReference type="SUPFAM" id="SSF54427">
    <property type="entry name" value="NTF2-like"/>
    <property type="match status" value="1"/>
</dbReference>
<evidence type="ECO:0000256" key="1">
    <source>
        <dbReference type="ARBA" id="ARBA00009817"/>
    </source>
</evidence>
<dbReference type="SUPFAM" id="SSF55136">
    <property type="entry name" value="Probable bacterial effector-binding domain"/>
    <property type="match status" value="1"/>
</dbReference>
<dbReference type="InterPro" id="IPR011256">
    <property type="entry name" value="Reg_factor_effector_dom_sf"/>
</dbReference>
<proteinExistence type="inferred from homology"/>
<comment type="similarity">
    <text evidence="1">Belongs to the HEBP family.</text>
</comment>
<dbReference type="PANTHER" id="PTHR11220:SF1">
    <property type="entry name" value="HEME-BINDING PROTEIN 2"/>
    <property type="match status" value="1"/>
</dbReference>
<dbReference type="Pfam" id="PF10184">
    <property type="entry name" value="DUF2358"/>
    <property type="match status" value="1"/>
</dbReference>
<dbReference type="Pfam" id="PF04832">
    <property type="entry name" value="SOUL"/>
    <property type="match status" value="1"/>
</dbReference>
<dbReference type="InterPro" id="IPR006917">
    <property type="entry name" value="SOUL_heme-bd"/>
</dbReference>